<evidence type="ECO:0000313" key="4">
    <source>
        <dbReference type="Proteomes" id="UP001066276"/>
    </source>
</evidence>
<feature type="compositionally biased region" description="Basic residues" evidence="1">
    <location>
        <begin position="74"/>
        <end position="83"/>
    </location>
</feature>
<feature type="region of interest" description="Disordered" evidence="1">
    <location>
        <begin position="50"/>
        <end position="100"/>
    </location>
</feature>
<dbReference type="AlphaFoldDB" id="A0AAV7ST63"/>
<dbReference type="Proteomes" id="UP001066276">
    <property type="component" value="Chromosome 4_2"/>
</dbReference>
<keyword evidence="2" id="KW-0732">Signal</keyword>
<gene>
    <name evidence="3" type="ORF">NDU88_007706</name>
</gene>
<organism evidence="3 4">
    <name type="scientific">Pleurodeles waltl</name>
    <name type="common">Iberian ribbed newt</name>
    <dbReference type="NCBI Taxonomy" id="8319"/>
    <lineage>
        <taxon>Eukaryota</taxon>
        <taxon>Metazoa</taxon>
        <taxon>Chordata</taxon>
        <taxon>Craniata</taxon>
        <taxon>Vertebrata</taxon>
        <taxon>Euteleostomi</taxon>
        <taxon>Amphibia</taxon>
        <taxon>Batrachia</taxon>
        <taxon>Caudata</taxon>
        <taxon>Salamandroidea</taxon>
        <taxon>Salamandridae</taxon>
        <taxon>Pleurodelinae</taxon>
        <taxon>Pleurodeles</taxon>
    </lineage>
</organism>
<protein>
    <submittedName>
        <fullName evidence="3">Uncharacterized protein</fullName>
    </submittedName>
</protein>
<keyword evidence="4" id="KW-1185">Reference proteome</keyword>
<feature type="signal peptide" evidence="2">
    <location>
        <begin position="1"/>
        <end position="22"/>
    </location>
</feature>
<proteinExistence type="predicted"/>
<reference evidence="3" key="1">
    <citation type="journal article" date="2022" name="bioRxiv">
        <title>Sequencing and chromosome-scale assembly of the giantPleurodeles waltlgenome.</title>
        <authorList>
            <person name="Brown T."/>
            <person name="Elewa A."/>
            <person name="Iarovenko S."/>
            <person name="Subramanian E."/>
            <person name="Araus A.J."/>
            <person name="Petzold A."/>
            <person name="Susuki M."/>
            <person name="Suzuki K.-i.T."/>
            <person name="Hayashi T."/>
            <person name="Toyoda A."/>
            <person name="Oliveira C."/>
            <person name="Osipova E."/>
            <person name="Leigh N.D."/>
            <person name="Simon A."/>
            <person name="Yun M.H."/>
        </authorList>
    </citation>
    <scope>NUCLEOTIDE SEQUENCE</scope>
    <source>
        <strain evidence="3">20211129_DDA</strain>
        <tissue evidence="3">Liver</tissue>
    </source>
</reference>
<evidence type="ECO:0000256" key="1">
    <source>
        <dbReference type="SAM" id="MobiDB-lite"/>
    </source>
</evidence>
<comment type="caution">
    <text evidence="3">The sequence shown here is derived from an EMBL/GenBank/DDBJ whole genome shotgun (WGS) entry which is preliminary data.</text>
</comment>
<dbReference type="EMBL" id="JANPWB010000008">
    <property type="protein sequence ID" value="KAJ1167314.1"/>
    <property type="molecule type" value="Genomic_DNA"/>
</dbReference>
<feature type="chain" id="PRO_5043529650" evidence="2">
    <location>
        <begin position="23"/>
        <end position="100"/>
    </location>
</feature>
<name>A0AAV7ST63_PLEWA</name>
<sequence length="100" mass="11320">MQSTTYYLSLALIVHAWRGIASLQTKWDPGSTMVSPAFFLVVHGAGFHRLKRGGDVPEGKEGCKENRLTDYGRTKKRRSKNSARRCPGPRQRDEKAEDQE</sequence>
<feature type="compositionally biased region" description="Basic and acidic residues" evidence="1">
    <location>
        <begin position="52"/>
        <end position="73"/>
    </location>
</feature>
<accession>A0AAV7ST63</accession>
<evidence type="ECO:0000313" key="3">
    <source>
        <dbReference type="EMBL" id="KAJ1167314.1"/>
    </source>
</evidence>
<evidence type="ECO:0000256" key="2">
    <source>
        <dbReference type="SAM" id="SignalP"/>
    </source>
</evidence>